<sequence length="196" mass="23268">MTLSVQFYTMVAMVAMGVWLGIAMDTYSRFLHPNRKKNWLLYANDVVFWLLQGLLIFYVLYYVNEGAIRFYVFLAILCGYSAYRALFQPLYRGLLERIILAVLATSRFIKSLFLHLIYKPLRFILKVLFSLCMMIVSMMTTIIWFIFNVFWVPLKWVISLIWRLLPQQVQTSLTKVAGVADKIKNYIYQWLTKIRK</sequence>
<dbReference type="NCBIfam" id="TIGR02893">
    <property type="entry name" value="spore_yabQ"/>
    <property type="match status" value="1"/>
</dbReference>
<comment type="caution">
    <text evidence="2">The sequence shown here is derived from an EMBL/GenBank/DDBJ whole genome shotgun (WGS) entry which is preliminary data.</text>
</comment>
<dbReference type="AlphaFoldDB" id="A0A845F5P8"/>
<feature type="transmembrane region" description="Helical" evidence="1">
    <location>
        <begin position="124"/>
        <end position="154"/>
    </location>
</feature>
<dbReference type="InterPro" id="IPR019074">
    <property type="entry name" value="YabQ"/>
</dbReference>
<evidence type="ECO:0000313" key="3">
    <source>
        <dbReference type="Proteomes" id="UP000447833"/>
    </source>
</evidence>
<reference evidence="2 3" key="1">
    <citation type="submission" date="2019-11" db="EMBL/GenBank/DDBJ databases">
        <title>Genome sequences of 17 halophilic strains isolated from different environments.</title>
        <authorList>
            <person name="Furrow R.E."/>
        </authorList>
    </citation>
    <scope>NUCLEOTIDE SEQUENCE [LARGE SCALE GENOMIC DNA]</scope>
    <source>
        <strain evidence="2 3">22506_14_FS</strain>
    </source>
</reference>
<keyword evidence="1" id="KW-0472">Membrane</keyword>
<protein>
    <submittedName>
        <fullName evidence="2">Spore cortex biosynthesis protein YabQ</fullName>
    </submittedName>
</protein>
<proteinExistence type="predicted"/>
<gene>
    <name evidence="2" type="primary">yabQ</name>
    <name evidence="2" type="ORF">GLW07_21580</name>
</gene>
<evidence type="ECO:0000256" key="1">
    <source>
        <dbReference type="SAM" id="Phobius"/>
    </source>
</evidence>
<keyword evidence="1" id="KW-0812">Transmembrane</keyword>
<organism evidence="2 3">
    <name type="scientific">Guptibacillus hwajinpoensis</name>
    <dbReference type="NCBI Taxonomy" id="208199"/>
    <lineage>
        <taxon>Bacteria</taxon>
        <taxon>Bacillati</taxon>
        <taxon>Bacillota</taxon>
        <taxon>Bacilli</taxon>
        <taxon>Bacillales</taxon>
        <taxon>Guptibacillaceae</taxon>
        <taxon>Guptibacillus</taxon>
    </lineage>
</organism>
<dbReference type="EMBL" id="WMEY01000012">
    <property type="protein sequence ID" value="MYL65937.1"/>
    <property type="molecule type" value="Genomic_DNA"/>
</dbReference>
<dbReference type="Proteomes" id="UP000447833">
    <property type="component" value="Unassembled WGS sequence"/>
</dbReference>
<dbReference type="Pfam" id="PF09578">
    <property type="entry name" value="Spore_YabQ"/>
    <property type="match status" value="1"/>
</dbReference>
<accession>A0A845F5P8</accession>
<dbReference type="RefSeq" id="WP_160921621.1">
    <property type="nucleotide sequence ID" value="NZ_WMEY01000012.1"/>
</dbReference>
<feature type="transmembrane region" description="Helical" evidence="1">
    <location>
        <begin position="98"/>
        <end position="118"/>
    </location>
</feature>
<feature type="transmembrane region" description="Helical" evidence="1">
    <location>
        <begin position="67"/>
        <end position="86"/>
    </location>
</feature>
<feature type="transmembrane region" description="Helical" evidence="1">
    <location>
        <begin position="6"/>
        <end position="27"/>
    </location>
</feature>
<evidence type="ECO:0000313" key="2">
    <source>
        <dbReference type="EMBL" id="MYL65937.1"/>
    </source>
</evidence>
<keyword evidence="1" id="KW-1133">Transmembrane helix</keyword>
<name>A0A845F5P8_9BACL</name>
<feature type="transmembrane region" description="Helical" evidence="1">
    <location>
        <begin position="39"/>
        <end position="61"/>
    </location>
</feature>